<keyword evidence="3" id="KW-1185">Reference proteome</keyword>
<comment type="caution">
    <text evidence="2">The sequence shown here is derived from an EMBL/GenBank/DDBJ whole genome shotgun (WGS) entry which is preliminary data.</text>
</comment>
<feature type="transmembrane region" description="Helical" evidence="1">
    <location>
        <begin position="32"/>
        <end position="54"/>
    </location>
</feature>
<dbReference type="RefSeq" id="WP_207615323.1">
    <property type="nucleotide sequence ID" value="NZ_JAFNLL010000010.1"/>
</dbReference>
<gene>
    <name evidence="2" type="ORF">J1902_05885</name>
</gene>
<feature type="transmembrane region" description="Helical" evidence="1">
    <location>
        <begin position="200"/>
        <end position="223"/>
    </location>
</feature>
<proteinExistence type="predicted"/>
<keyword evidence="1" id="KW-0472">Membrane</keyword>
<reference evidence="2" key="1">
    <citation type="submission" date="2021-03" db="EMBL/GenBank/DDBJ databases">
        <title>A new species, PO-11, isolated from a karst cave deposit.</title>
        <authorList>
            <person name="Zhaoxiaoyong W."/>
        </authorList>
    </citation>
    <scope>NUCLEOTIDE SEQUENCE</scope>
    <source>
        <strain evidence="2">PO-11</strain>
    </source>
</reference>
<name>A0A939HGE6_9MICC</name>
<dbReference type="Proteomes" id="UP000664164">
    <property type="component" value="Unassembled WGS sequence"/>
</dbReference>
<evidence type="ECO:0000256" key="1">
    <source>
        <dbReference type="SAM" id="Phobius"/>
    </source>
</evidence>
<protein>
    <submittedName>
        <fullName evidence="2">Uncharacterized protein</fullName>
    </submittedName>
</protein>
<keyword evidence="1" id="KW-1133">Transmembrane helix</keyword>
<feature type="transmembrane region" description="Helical" evidence="1">
    <location>
        <begin position="169"/>
        <end position="194"/>
    </location>
</feature>
<evidence type="ECO:0000313" key="3">
    <source>
        <dbReference type="Proteomes" id="UP000664164"/>
    </source>
</evidence>
<feature type="transmembrane region" description="Helical" evidence="1">
    <location>
        <begin position="66"/>
        <end position="84"/>
    </location>
</feature>
<feature type="transmembrane region" description="Helical" evidence="1">
    <location>
        <begin position="6"/>
        <end position="25"/>
    </location>
</feature>
<feature type="transmembrane region" description="Helical" evidence="1">
    <location>
        <begin position="96"/>
        <end position="117"/>
    </location>
</feature>
<sequence>MTSILPWATLAVCLLMAVARIPSAIRGENRVLFYLFSLITLDILLSIEGPYLAIDSWLGGFNLTNLLLRFLLYGTFLLLGIKLATGFGSPAGVRAITGGAGLAVLAIVAALTAWFFLVTDTRGSTVGLTGLQGSPSLEAYAALGRLYPGYVAVCLMPGIWRTVAGAGPLLLRGTSGLLLLGLLLLVSSQIFPLIPTENAWLLPLINYSAALATVLGLGGIWLSKAYYRRKSHRDPGFSQKY</sequence>
<organism evidence="2 3">
    <name type="scientific">Arthrobacter cavernae</name>
    <dbReference type="NCBI Taxonomy" id="2817681"/>
    <lineage>
        <taxon>Bacteria</taxon>
        <taxon>Bacillati</taxon>
        <taxon>Actinomycetota</taxon>
        <taxon>Actinomycetes</taxon>
        <taxon>Micrococcales</taxon>
        <taxon>Micrococcaceae</taxon>
        <taxon>Arthrobacter</taxon>
    </lineage>
</organism>
<dbReference type="EMBL" id="JAFNLL010000010">
    <property type="protein sequence ID" value="MBO1267517.1"/>
    <property type="molecule type" value="Genomic_DNA"/>
</dbReference>
<dbReference type="AlphaFoldDB" id="A0A939HGE6"/>
<accession>A0A939HGE6</accession>
<feature type="transmembrane region" description="Helical" evidence="1">
    <location>
        <begin position="137"/>
        <end position="157"/>
    </location>
</feature>
<keyword evidence="1" id="KW-0812">Transmembrane</keyword>
<evidence type="ECO:0000313" key="2">
    <source>
        <dbReference type="EMBL" id="MBO1267517.1"/>
    </source>
</evidence>